<dbReference type="PANTHER" id="PTHR46211:SF1">
    <property type="entry name" value="GLYCEROPHOSPHODIESTER PHOSPHODIESTERASE, CYTOPLASMIC"/>
    <property type="match status" value="1"/>
</dbReference>
<dbReference type="Proteomes" id="UP001260872">
    <property type="component" value="Unassembled WGS sequence"/>
</dbReference>
<name>A0ABU1FTI1_9MICC</name>
<dbReference type="Gene3D" id="3.20.20.190">
    <property type="entry name" value="Phosphatidylinositol (PI) phosphodiesterase"/>
    <property type="match status" value="1"/>
</dbReference>
<gene>
    <name evidence="2" type="ORF">RH857_07465</name>
</gene>
<sequence>MAITHARPLGRIPAAALHTIPEDLDLATGPEHRLRRRRPRVFAHRGASGLFPEHSRAAYMRAIAEGADGLEIDLHLSRDGEAICLHDPTVNRTSNGHGAVADMTLSQLRALDVVSWKTPRLPAHYGSTSQQLMTLQDTLELLVDAGRDIGLAVEFKHPSPYGNRLEERALQVLLSFGWDPETSTIPAGDQGQYRVYVSFMSFYPGSLRYLAETVSTEALCALFTTVTESHVTKRIHHLRFSAALRPVVAAVMRGTVKDSESMVWNRQAGLAGPSVEYSLEHKAEIKAWVARGTRLRVWTVDSVSDAQALVELGVQELTTNYPARILRTVAA</sequence>
<dbReference type="InterPro" id="IPR030395">
    <property type="entry name" value="GP_PDE_dom"/>
</dbReference>
<proteinExistence type="predicted"/>
<comment type="caution">
    <text evidence="2">The sequence shown here is derived from an EMBL/GenBank/DDBJ whole genome shotgun (WGS) entry which is preliminary data.</text>
</comment>
<organism evidence="2 3">
    <name type="scientific">Nesterenkonia flava</name>
    <dbReference type="NCBI Taxonomy" id="469799"/>
    <lineage>
        <taxon>Bacteria</taxon>
        <taxon>Bacillati</taxon>
        <taxon>Actinomycetota</taxon>
        <taxon>Actinomycetes</taxon>
        <taxon>Micrococcales</taxon>
        <taxon>Micrococcaceae</taxon>
        <taxon>Nesterenkonia</taxon>
    </lineage>
</organism>
<reference evidence="3" key="1">
    <citation type="submission" date="2023-07" db="EMBL/GenBank/DDBJ databases">
        <title>Description of three actinobacteria isolated from air of manufacturing shop in a pharmaceutical factory.</title>
        <authorList>
            <person name="Zhang D.-F."/>
        </authorList>
    </citation>
    <scope>NUCLEOTIDE SEQUENCE [LARGE SCALE GENOMIC DNA]</scope>
    <source>
        <strain evidence="3">CCTCC AB 207010</strain>
    </source>
</reference>
<keyword evidence="3" id="KW-1185">Reference proteome</keyword>
<accession>A0ABU1FTI1</accession>
<evidence type="ECO:0000259" key="1">
    <source>
        <dbReference type="PROSITE" id="PS51704"/>
    </source>
</evidence>
<dbReference type="RefSeq" id="WP_310537349.1">
    <property type="nucleotide sequence ID" value="NZ_BAAAOC010000021.1"/>
</dbReference>
<evidence type="ECO:0000313" key="3">
    <source>
        <dbReference type="Proteomes" id="UP001260872"/>
    </source>
</evidence>
<feature type="domain" description="GP-PDE" evidence="1">
    <location>
        <begin position="39"/>
        <end position="329"/>
    </location>
</feature>
<dbReference type="SUPFAM" id="SSF51695">
    <property type="entry name" value="PLC-like phosphodiesterases"/>
    <property type="match status" value="1"/>
</dbReference>
<protein>
    <submittedName>
        <fullName evidence="2">Glycerophosphodiester phosphodiesterase family protein</fullName>
    </submittedName>
</protein>
<dbReference type="Pfam" id="PF03009">
    <property type="entry name" value="GDPD"/>
    <property type="match status" value="1"/>
</dbReference>
<dbReference type="PROSITE" id="PS51704">
    <property type="entry name" value="GP_PDE"/>
    <property type="match status" value="1"/>
</dbReference>
<evidence type="ECO:0000313" key="2">
    <source>
        <dbReference type="EMBL" id="MDR5711969.1"/>
    </source>
</evidence>
<dbReference type="EMBL" id="JAVKGT010000016">
    <property type="protein sequence ID" value="MDR5711969.1"/>
    <property type="molecule type" value="Genomic_DNA"/>
</dbReference>
<dbReference type="InterPro" id="IPR017946">
    <property type="entry name" value="PLC-like_Pdiesterase_TIM-brl"/>
</dbReference>
<dbReference type="PANTHER" id="PTHR46211">
    <property type="entry name" value="GLYCEROPHOSPHORYL DIESTER PHOSPHODIESTERASE"/>
    <property type="match status" value="1"/>
</dbReference>